<feature type="compositionally biased region" description="Basic and acidic residues" evidence="3">
    <location>
        <begin position="590"/>
        <end position="617"/>
    </location>
</feature>
<evidence type="ECO:0000313" key="4">
    <source>
        <dbReference type="EMBL" id="VEL09909.1"/>
    </source>
</evidence>
<dbReference type="Proteomes" id="UP000784294">
    <property type="component" value="Unassembled WGS sequence"/>
</dbReference>
<evidence type="ECO:0000256" key="1">
    <source>
        <dbReference type="ARBA" id="ARBA00022741"/>
    </source>
</evidence>
<keyword evidence="2" id="KW-0067">ATP-binding</keyword>
<dbReference type="AlphaFoldDB" id="A0A448WEJ2"/>
<dbReference type="GO" id="GO:0005524">
    <property type="term" value="F:ATP binding"/>
    <property type="evidence" value="ECO:0007669"/>
    <property type="project" value="UniProtKB-KW"/>
</dbReference>
<protein>
    <submittedName>
        <fullName evidence="4">Uncharacterized protein</fullName>
    </submittedName>
</protein>
<evidence type="ECO:0000256" key="2">
    <source>
        <dbReference type="ARBA" id="ARBA00022840"/>
    </source>
</evidence>
<accession>A0A448WEJ2</accession>
<dbReference type="EMBL" id="CAAALY010007559">
    <property type="protein sequence ID" value="VEL09909.1"/>
    <property type="molecule type" value="Genomic_DNA"/>
</dbReference>
<gene>
    <name evidence="4" type="ORF">PXEA_LOCUS3349</name>
</gene>
<evidence type="ECO:0000313" key="5">
    <source>
        <dbReference type="Proteomes" id="UP000784294"/>
    </source>
</evidence>
<feature type="region of interest" description="Disordered" evidence="3">
    <location>
        <begin position="391"/>
        <end position="670"/>
    </location>
</feature>
<comment type="caution">
    <text evidence="4">The sequence shown here is derived from an EMBL/GenBank/DDBJ whole genome shotgun (WGS) entry which is preliminary data.</text>
</comment>
<feature type="compositionally biased region" description="Basic and acidic residues" evidence="3">
    <location>
        <begin position="393"/>
        <end position="411"/>
    </location>
</feature>
<feature type="compositionally biased region" description="Polar residues" evidence="3">
    <location>
        <begin position="358"/>
        <end position="371"/>
    </location>
</feature>
<feature type="region of interest" description="Disordered" evidence="3">
    <location>
        <begin position="334"/>
        <end position="372"/>
    </location>
</feature>
<dbReference type="PANTHER" id="PTHR48103:SF2">
    <property type="entry name" value="MIDASIN"/>
    <property type="match status" value="1"/>
</dbReference>
<dbReference type="PANTHER" id="PTHR48103">
    <property type="entry name" value="MIDASIN-RELATED"/>
    <property type="match status" value="1"/>
</dbReference>
<dbReference type="GO" id="GO:0005634">
    <property type="term" value="C:nucleus"/>
    <property type="evidence" value="ECO:0007669"/>
    <property type="project" value="TreeGrafter"/>
</dbReference>
<sequence length="684" mass="75420">MIGQLVREVTSQWITFIDCLSVTYSQTTNTHDSSLIPDDLLPPEVLLLRQQTSNNSLIQLTKEAGLYCSKLTSLADKITKLTLITPGQCNAFLVPTEFIQDLVSLRLSVTELRSLTNQISEAFCSSPNFPHDKGISPARHLVELVDRIVSEVDLLDSELNYNQSTVLGPHSNAAHDHIVMTTKNPSDYLFTRRLCRLIESVQLAAEAIFRLDQPDPQTKGQPVGLTVRLVKMGYSVLRDLGPRVVLINRLLVKLGRQLDCKETLSCPRSCQLAIYAVLPLVRLFYICLASRCWQIDKLTNQLVRLGLFSARIATSLLSRGFCLPECLTRGQSSGLNAADSAGPTNDESCHPQEEDGPTSLSHTLSNDSNLAGTKDVSDQLEAMDQIEGLADDQASHDGARDNEQHKDDSGRGIEMPDDQFGTSEDFLSGDLEEESNEENDGLDEKMDSGSDAGPAGVSTEMWASSDEEEEYENDAEGSCDKTGEQAPTGASSKGRLDRKRPKSADSYGPSLEDREKTNMDEDKLNETKEDDHNEVTNDKTDGLTTQEQQKPKKCSRSVARSGEETVAGTGEGSILQAPSPKQQDPVSPMEDVKDMESEGWNKGDDNQEGENENKPDESLCPDNLMGSPMEETNPPELDDLTEAIDAFHSTVDSNLPEEEDEPQDVYDERVIADENFEESGRLFY</sequence>
<name>A0A448WEJ2_9PLAT</name>
<dbReference type="GO" id="GO:0000055">
    <property type="term" value="P:ribosomal large subunit export from nucleus"/>
    <property type="evidence" value="ECO:0007669"/>
    <property type="project" value="TreeGrafter"/>
</dbReference>
<dbReference type="GO" id="GO:0030687">
    <property type="term" value="C:preribosome, large subunit precursor"/>
    <property type="evidence" value="ECO:0007669"/>
    <property type="project" value="TreeGrafter"/>
</dbReference>
<organism evidence="4 5">
    <name type="scientific">Protopolystoma xenopodis</name>
    <dbReference type="NCBI Taxonomy" id="117903"/>
    <lineage>
        <taxon>Eukaryota</taxon>
        <taxon>Metazoa</taxon>
        <taxon>Spiralia</taxon>
        <taxon>Lophotrochozoa</taxon>
        <taxon>Platyhelminthes</taxon>
        <taxon>Monogenea</taxon>
        <taxon>Polyopisthocotylea</taxon>
        <taxon>Polystomatidea</taxon>
        <taxon>Polystomatidae</taxon>
        <taxon>Protopolystoma</taxon>
    </lineage>
</organism>
<feature type="compositionally biased region" description="Basic and acidic residues" evidence="3">
    <location>
        <begin position="511"/>
        <end position="541"/>
    </location>
</feature>
<feature type="compositionally biased region" description="Acidic residues" evidence="3">
    <location>
        <begin position="430"/>
        <end position="441"/>
    </location>
</feature>
<evidence type="ECO:0000256" key="3">
    <source>
        <dbReference type="SAM" id="MobiDB-lite"/>
    </source>
</evidence>
<keyword evidence="1" id="KW-0547">Nucleotide-binding</keyword>
<feature type="compositionally biased region" description="Acidic residues" evidence="3">
    <location>
        <begin position="655"/>
        <end position="665"/>
    </location>
</feature>
<feature type="compositionally biased region" description="Acidic residues" evidence="3">
    <location>
        <begin position="465"/>
        <end position="477"/>
    </location>
</feature>
<dbReference type="GO" id="GO:0000027">
    <property type="term" value="P:ribosomal large subunit assembly"/>
    <property type="evidence" value="ECO:0007669"/>
    <property type="project" value="TreeGrafter"/>
</dbReference>
<reference evidence="4" key="1">
    <citation type="submission" date="2018-11" db="EMBL/GenBank/DDBJ databases">
        <authorList>
            <consortium name="Pathogen Informatics"/>
        </authorList>
    </citation>
    <scope>NUCLEOTIDE SEQUENCE</scope>
</reference>
<keyword evidence="5" id="KW-1185">Reference proteome</keyword>
<proteinExistence type="predicted"/>